<accession>A0AAD7H5Y6</accession>
<protein>
    <submittedName>
        <fullName evidence="2">Uncharacterized protein</fullName>
    </submittedName>
</protein>
<evidence type="ECO:0000313" key="3">
    <source>
        <dbReference type="Proteomes" id="UP001215598"/>
    </source>
</evidence>
<sequence>MSPSLSPFCRVSAHLPPPRLPQSPRSFSPTLNLLTLSDYISRTVPLPFRSPVAFFRGPIKRTTPPLLLLPTPRQCPDSWRLLDLRAHPPPRRANGHHTPTMLIVLLSTILTRSSLPYPISKLVLRKYVYDCTRTARAEAHPSQRGIMVRAETRRKSRSFPPCGAMPLASSCAHSAPNSSYAYASSRKHTAEARNARNAESKQQAGTVPAYTPHPRRRATCAGAW</sequence>
<gene>
    <name evidence="2" type="ORF">B0H16DRAFT_1899788</name>
</gene>
<feature type="region of interest" description="Disordered" evidence="1">
    <location>
        <begin position="182"/>
        <end position="213"/>
    </location>
</feature>
<proteinExistence type="predicted"/>
<feature type="compositionally biased region" description="Basic and acidic residues" evidence="1">
    <location>
        <begin position="188"/>
        <end position="199"/>
    </location>
</feature>
<evidence type="ECO:0000256" key="1">
    <source>
        <dbReference type="SAM" id="MobiDB-lite"/>
    </source>
</evidence>
<keyword evidence="3" id="KW-1185">Reference proteome</keyword>
<reference evidence="2" key="1">
    <citation type="submission" date="2023-03" db="EMBL/GenBank/DDBJ databases">
        <title>Massive genome expansion in bonnet fungi (Mycena s.s.) driven by repeated elements and novel gene families across ecological guilds.</title>
        <authorList>
            <consortium name="Lawrence Berkeley National Laboratory"/>
            <person name="Harder C.B."/>
            <person name="Miyauchi S."/>
            <person name="Viragh M."/>
            <person name="Kuo A."/>
            <person name="Thoen E."/>
            <person name="Andreopoulos B."/>
            <person name="Lu D."/>
            <person name="Skrede I."/>
            <person name="Drula E."/>
            <person name="Henrissat B."/>
            <person name="Morin E."/>
            <person name="Kohler A."/>
            <person name="Barry K."/>
            <person name="LaButti K."/>
            <person name="Morin E."/>
            <person name="Salamov A."/>
            <person name="Lipzen A."/>
            <person name="Mereny Z."/>
            <person name="Hegedus B."/>
            <person name="Baldrian P."/>
            <person name="Stursova M."/>
            <person name="Weitz H."/>
            <person name="Taylor A."/>
            <person name="Grigoriev I.V."/>
            <person name="Nagy L.G."/>
            <person name="Martin F."/>
            <person name="Kauserud H."/>
        </authorList>
    </citation>
    <scope>NUCLEOTIDE SEQUENCE</scope>
    <source>
        <strain evidence="2">CBHHK182m</strain>
    </source>
</reference>
<dbReference type="EMBL" id="JARKIB010000357">
    <property type="protein sequence ID" value="KAJ7712805.1"/>
    <property type="molecule type" value="Genomic_DNA"/>
</dbReference>
<organism evidence="2 3">
    <name type="scientific">Mycena metata</name>
    <dbReference type="NCBI Taxonomy" id="1033252"/>
    <lineage>
        <taxon>Eukaryota</taxon>
        <taxon>Fungi</taxon>
        <taxon>Dikarya</taxon>
        <taxon>Basidiomycota</taxon>
        <taxon>Agaricomycotina</taxon>
        <taxon>Agaricomycetes</taxon>
        <taxon>Agaricomycetidae</taxon>
        <taxon>Agaricales</taxon>
        <taxon>Marasmiineae</taxon>
        <taxon>Mycenaceae</taxon>
        <taxon>Mycena</taxon>
    </lineage>
</organism>
<comment type="caution">
    <text evidence="2">The sequence shown here is derived from an EMBL/GenBank/DDBJ whole genome shotgun (WGS) entry which is preliminary data.</text>
</comment>
<dbReference type="AlphaFoldDB" id="A0AAD7H5Y6"/>
<name>A0AAD7H5Y6_9AGAR</name>
<dbReference type="Proteomes" id="UP001215598">
    <property type="component" value="Unassembled WGS sequence"/>
</dbReference>
<evidence type="ECO:0000313" key="2">
    <source>
        <dbReference type="EMBL" id="KAJ7712805.1"/>
    </source>
</evidence>